<keyword evidence="1" id="KW-0245">EGF-like domain</keyword>
<dbReference type="PANTHER" id="PTHR45985">
    <property type="match status" value="1"/>
</dbReference>
<reference evidence="3 4" key="1">
    <citation type="submission" date="2014-10" db="EMBL/GenBank/DDBJ databases">
        <title>Draft genome of the hookworm Ancylostoma caninum.</title>
        <authorList>
            <person name="Mitreva M."/>
        </authorList>
    </citation>
    <scope>NUCLEOTIDE SEQUENCE [LARGE SCALE GENOMIC DNA]</scope>
    <source>
        <strain evidence="3 4">Baltimore</strain>
    </source>
</reference>
<dbReference type="AlphaFoldDB" id="A0A368FI08"/>
<name>A0A368FI08_ANCCA</name>
<comment type="caution">
    <text evidence="1">Lacks conserved residue(s) required for the propagation of feature annotation.</text>
</comment>
<feature type="domain" description="EGF-like" evidence="2">
    <location>
        <begin position="80"/>
        <end position="117"/>
    </location>
</feature>
<dbReference type="InterPro" id="IPR006149">
    <property type="entry name" value="EB_dom"/>
</dbReference>
<dbReference type="Proteomes" id="UP000252519">
    <property type="component" value="Unassembled WGS sequence"/>
</dbReference>
<gene>
    <name evidence="3" type="ORF">ANCCAN_23774</name>
</gene>
<dbReference type="InterPro" id="IPR052740">
    <property type="entry name" value="CE4"/>
</dbReference>
<dbReference type="PROSITE" id="PS01186">
    <property type="entry name" value="EGF_2"/>
    <property type="match status" value="1"/>
</dbReference>
<dbReference type="PROSITE" id="PS50026">
    <property type="entry name" value="EGF_3"/>
    <property type="match status" value="1"/>
</dbReference>
<evidence type="ECO:0000256" key="1">
    <source>
        <dbReference type="PROSITE-ProRule" id="PRU00076"/>
    </source>
</evidence>
<evidence type="ECO:0000313" key="4">
    <source>
        <dbReference type="Proteomes" id="UP000252519"/>
    </source>
</evidence>
<dbReference type="Pfam" id="PF01683">
    <property type="entry name" value="EB"/>
    <property type="match status" value="3"/>
</dbReference>
<keyword evidence="4" id="KW-1185">Reference proteome</keyword>
<dbReference type="SMART" id="SM00181">
    <property type="entry name" value="EGF"/>
    <property type="match status" value="3"/>
</dbReference>
<protein>
    <submittedName>
        <fullName evidence="3">EB module</fullName>
    </submittedName>
</protein>
<dbReference type="OrthoDB" id="504708at2759"/>
<accession>A0A368FI08</accession>
<evidence type="ECO:0000259" key="2">
    <source>
        <dbReference type="PROSITE" id="PS50026"/>
    </source>
</evidence>
<dbReference type="InterPro" id="IPR000742">
    <property type="entry name" value="EGF"/>
</dbReference>
<proteinExistence type="predicted"/>
<sequence length="186" mass="19478">MCACPPEKPILQGDACVAQQYRKIATPGESCDENTECTKESSCHGGQCRCQYGYIAVSGQCVALPMPTTPAMKNVVLARPLDSCDNGEQCEGGSSCDQDTGVCMCPPGYIVYGVQCQPPPQSTAMQPAATPIPQAAPTFAVSVNTECVDDTNCGANKVCVVGRCKCRPGFVDHDGVCEPLESEISG</sequence>
<dbReference type="EMBL" id="JOJR01001553">
    <property type="protein sequence ID" value="RCN30455.1"/>
    <property type="molecule type" value="Genomic_DNA"/>
</dbReference>
<dbReference type="PANTHER" id="PTHR45985:SF11">
    <property type="entry name" value="EGF-LIKE DOMAIN-CONTAINING PROTEIN"/>
    <property type="match status" value="1"/>
</dbReference>
<dbReference type="STRING" id="29170.A0A368FI08"/>
<organism evidence="3 4">
    <name type="scientific">Ancylostoma caninum</name>
    <name type="common">Dog hookworm</name>
    <dbReference type="NCBI Taxonomy" id="29170"/>
    <lineage>
        <taxon>Eukaryota</taxon>
        <taxon>Metazoa</taxon>
        <taxon>Ecdysozoa</taxon>
        <taxon>Nematoda</taxon>
        <taxon>Chromadorea</taxon>
        <taxon>Rhabditida</taxon>
        <taxon>Rhabditina</taxon>
        <taxon>Rhabditomorpha</taxon>
        <taxon>Strongyloidea</taxon>
        <taxon>Ancylostomatidae</taxon>
        <taxon>Ancylostomatinae</taxon>
        <taxon>Ancylostoma</taxon>
    </lineage>
</organism>
<evidence type="ECO:0000313" key="3">
    <source>
        <dbReference type="EMBL" id="RCN30455.1"/>
    </source>
</evidence>
<comment type="caution">
    <text evidence="3">The sequence shown here is derived from an EMBL/GenBank/DDBJ whole genome shotgun (WGS) entry which is preliminary data.</text>
</comment>